<dbReference type="KEGG" id="hprf:HLPR_18680"/>
<keyword evidence="1" id="KW-0472">Membrane</keyword>
<feature type="transmembrane region" description="Helical" evidence="1">
    <location>
        <begin position="102"/>
        <end position="122"/>
    </location>
</feature>
<reference evidence="2 3" key="1">
    <citation type="submission" date="2023-08" db="EMBL/GenBank/DDBJ databases">
        <title>Helicovermis profunda gen. nov., sp. nov., a novel mesophilic, fermentative bacterium within the Bacillota from a deep-sea hydrothermal vent chimney.</title>
        <authorList>
            <person name="Miyazaki U."/>
            <person name="Mizutani D."/>
            <person name="Hashimoto Y."/>
            <person name="Tame A."/>
            <person name="Sawayama S."/>
            <person name="Miyazaki J."/>
            <person name="Takai K."/>
            <person name="Nakagawa S."/>
        </authorList>
    </citation>
    <scope>NUCLEOTIDE SEQUENCE [LARGE SCALE GENOMIC DNA]</scope>
    <source>
        <strain evidence="2 3">S502</strain>
    </source>
</reference>
<keyword evidence="1" id="KW-1133">Transmembrane helix</keyword>
<sequence>MQFIYILTIVSVIISFFIDSKKTKKAFKIGAKKLWKITPTFVSILVAISIVLFLLPNETIVKYLGGAKSYTAIFSALTIGSITVMPGPIVYPLCKLLLENGVSYSVIAAFATSLMMVGIMTFPIESTYFGKKFAILRNLTSIIISFIVAIVFSYASGWLI</sequence>
<evidence type="ECO:0000313" key="2">
    <source>
        <dbReference type="EMBL" id="BEP29537.1"/>
    </source>
</evidence>
<gene>
    <name evidence="2" type="ORF">HLPR_18680</name>
</gene>
<name>A0AAU9EFK9_9FIRM</name>
<evidence type="ECO:0000256" key="1">
    <source>
        <dbReference type="SAM" id="Phobius"/>
    </source>
</evidence>
<dbReference type="EMBL" id="AP028654">
    <property type="protein sequence ID" value="BEP29537.1"/>
    <property type="molecule type" value="Genomic_DNA"/>
</dbReference>
<evidence type="ECO:0008006" key="4">
    <source>
        <dbReference type="Google" id="ProtNLM"/>
    </source>
</evidence>
<dbReference type="RefSeq" id="WP_338535165.1">
    <property type="nucleotide sequence ID" value="NZ_AP028654.1"/>
</dbReference>
<feature type="transmembrane region" description="Helical" evidence="1">
    <location>
        <begin position="67"/>
        <end position="90"/>
    </location>
</feature>
<protein>
    <recommendedName>
        <fullName evidence="4">Permease</fullName>
    </recommendedName>
</protein>
<keyword evidence="3" id="KW-1185">Reference proteome</keyword>
<dbReference type="AlphaFoldDB" id="A0AAU9EFK9"/>
<keyword evidence="1" id="KW-0812">Transmembrane</keyword>
<organism evidence="2 3">
    <name type="scientific">Helicovermis profundi</name>
    <dbReference type="NCBI Taxonomy" id="3065157"/>
    <lineage>
        <taxon>Bacteria</taxon>
        <taxon>Bacillati</taxon>
        <taxon>Bacillota</taxon>
        <taxon>Clostridia</taxon>
        <taxon>Helicovermis</taxon>
    </lineage>
</organism>
<feature type="transmembrane region" description="Helical" evidence="1">
    <location>
        <begin position="36"/>
        <end position="55"/>
    </location>
</feature>
<accession>A0AAU9EFK9</accession>
<dbReference type="Proteomes" id="UP001321786">
    <property type="component" value="Chromosome"/>
</dbReference>
<proteinExistence type="predicted"/>
<feature type="transmembrane region" description="Helical" evidence="1">
    <location>
        <begin position="134"/>
        <end position="155"/>
    </location>
</feature>
<evidence type="ECO:0000313" key="3">
    <source>
        <dbReference type="Proteomes" id="UP001321786"/>
    </source>
</evidence>